<dbReference type="AlphaFoldDB" id="A0A1L9QJE7"/>
<organism evidence="1 2">
    <name type="scientific">Roseofilum reptotaenium AO1-A</name>
    <dbReference type="NCBI Taxonomy" id="1925591"/>
    <lineage>
        <taxon>Bacteria</taxon>
        <taxon>Bacillati</taxon>
        <taxon>Cyanobacteriota</taxon>
        <taxon>Cyanophyceae</taxon>
        <taxon>Desertifilales</taxon>
        <taxon>Desertifilaceae</taxon>
        <taxon>Roseofilum</taxon>
    </lineage>
</organism>
<dbReference type="Proteomes" id="UP000183940">
    <property type="component" value="Unassembled WGS sequence"/>
</dbReference>
<dbReference type="EMBL" id="MLAW01000090">
    <property type="protein sequence ID" value="OJJ13859.1"/>
    <property type="molecule type" value="Genomic_DNA"/>
</dbReference>
<protein>
    <submittedName>
        <fullName evidence="1">Uncharacterized protein</fullName>
    </submittedName>
</protein>
<sequence length="414" mass="45460">MYSFTGQLELLSPSCIQGEIDLDITSRKRGNPNFKPKWSGKTKVVRLPAKWVNQAIRIVSQWDSGEYADIFPPISSKIQEIDVNQLRLDPKRFQYKIIHGQSGSTGSLSGVRKWDDNLAGIILVWVDPSDGLTYVVNDHNRANLAKSLGANTLVCRFIKAIDAAEARQIGAMANIAEGKGTALDAAKLFRDKGITQAHLVESGICLKEKIAKDGLALAQIPGYMFDRVIDGSLEQSVAIAIGSSGLDCDRQGELLKLIERSNRAITLEMISELADTVRASETNSVTQMSLFGLEVINQSTAIYRAEVQAGIKRQLRRESRLFKTVGNSRNAEELQKGNNHIDQQTSQAISSQAETVLRHFDLLKNQVGPISSAINHCVTQLANGKPKSEAIRECLMLISSEVEAMYNAKIVALP</sequence>
<accession>A0A1L9QJE7</accession>
<proteinExistence type="predicted"/>
<reference evidence="1" key="1">
    <citation type="submission" date="2016-10" db="EMBL/GenBank/DDBJ databases">
        <title>CRISPR-Cas defence system in Roseofilum reptotaenium: evidence of a bacteriophage-cyanobacterium arms race in the coral black band disease.</title>
        <authorList>
            <person name="Buerger P."/>
            <person name="Wood-Charlson E.M."/>
            <person name="Weynberg K.D."/>
            <person name="Willis B."/>
            <person name="Van Oppen M.J."/>
        </authorList>
    </citation>
    <scope>NUCLEOTIDE SEQUENCE [LARGE SCALE GENOMIC DNA]</scope>
    <source>
        <strain evidence="1">AO1-A</strain>
    </source>
</reference>
<gene>
    <name evidence="1" type="ORF">BI308_25480</name>
</gene>
<comment type="caution">
    <text evidence="1">The sequence shown here is derived from an EMBL/GenBank/DDBJ whole genome shotgun (WGS) entry which is preliminary data.</text>
</comment>
<evidence type="ECO:0000313" key="1">
    <source>
        <dbReference type="EMBL" id="OJJ13859.1"/>
    </source>
</evidence>
<name>A0A1L9QJE7_9CYAN</name>
<dbReference type="STRING" id="1925591.BI308_25480"/>
<evidence type="ECO:0000313" key="2">
    <source>
        <dbReference type="Proteomes" id="UP000183940"/>
    </source>
</evidence>
<keyword evidence="2" id="KW-1185">Reference proteome</keyword>